<dbReference type="InterPro" id="IPR000277">
    <property type="entry name" value="Cys/Met-Metab_PyrdxlP-dep_enz"/>
</dbReference>
<dbReference type="PIRSF" id="PIRSF001434">
    <property type="entry name" value="CGS"/>
    <property type="match status" value="1"/>
</dbReference>
<dbReference type="PROSITE" id="PS00868">
    <property type="entry name" value="CYS_MET_METAB_PP"/>
    <property type="match status" value="1"/>
</dbReference>
<evidence type="ECO:0000256" key="2">
    <source>
        <dbReference type="ARBA" id="ARBA00009077"/>
    </source>
</evidence>
<evidence type="ECO:0000313" key="8">
    <source>
        <dbReference type="Proteomes" id="UP000824091"/>
    </source>
</evidence>
<protein>
    <submittedName>
        <fullName evidence="7">O-acetylhomoserine aminocarboxypropyltransferase/cysteine synthase</fullName>
    </submittedName>
</protein>
<dbReference type="GO" id="GO:0019346">
    <property type="term" value="P:transsulfuration"/>
    <property type="evidence" value="ECO:0007669"/>
    <property type="project" value="InterPro"/>
</dbReference>
<evidence type="ECO:0000256" key="4">
    <source>
        <dbReference type="ARBA" id="ARBA00022898"/>
    </source>
</evidence>
<dbReference type="Proteomes" id="UP000824091">
    <property type="component" value="Unassembled WGS sequence"/>
</dbReference>
<dbReference type="PANTHER" id="PTHR43797">
    <property type="entry name" value="HOMOCYSTEINE/CYSTEINE SYNTHASE"/>
    <property type="match status" value="1"/>
</dbReference>
<keyword evidence="4 5" id="KW-0663">Pyridoxal phosphate</keyword>
<dbReference type="CDD" id="cd00614">
    <property type="entry name" value="CGS_like"/>
    <property type="match status" value="1"/>
</dbReference>
<comment type="similarity">
    <text evidence="2 6">Belongs to the trans-sulfuration enzymes family.</text>
</comment>
<keyword evidence="3" id="KW-0808">Transferase</keyword>
<evidence type="ECO:0000256" key="6">
    <source>
        <dbReference type="RuleBase" id="RU362118"/>
    </source>
</evidence>
<dbReference type="InterPro" id="IPR006235">
    <property type="entry name" value="OAc-hSer/O-AcSer_sulfhydrylase"/>
</dbReference>
<dbReference type="GO" id="GO:0030170">
    <property type="term" value="F:pyridoxal phosphate binding"/>
    <property type="evidence" value="ECO:0007669"/>
    <property type="project" value="InterPro"/>
</dbReference>
<dbReference type="Gene3D" id="3.40.640.10">
    <property type="entry name" value="Type I PLP-dependent aspartate aminotransferase-like (Major domain)"/>
    <property type="match status" value="1"/>
</dbReference>
<dbReference type="Gene3D" id="3.90.1150.10">
    <property type="entry name" value="Aspartate Aminotransferase, domain 1"/>
    <property type="match status" value="1"/>
</dbReference>
<name>A0A9D1I4U2_9FIRM</name>
<dbReference type="InterPro" id="IPR054542">
    <property type="entry name" value="Cys_met_metab_PP"/>
</dbReference>
<dbReference type="Pfam" id="PF01053">
    <property type="entry name" value="Cys_Met_Meta_PP"/>
    <property type="match status" value="1"/>
</dbReference>
<reference evidence="7" key="1">
    <citation type="submission" date="2020-10" db="EMBL/GenBank/DDBJ databases">
        <authorList>
            <person name="Gilroy R."/>
        </authorList>
    </citation>
    <scope>NUCLEOTIDE SEQUENCE</scope>
    <source>
        <strain evidence="7">11300</strain>
    </source>
</reference>
<dbReference type="GO" id="GO:0003961">
    <property type="term" value="F:O-acetylhomoserine aminocarboxypropyltransferase activity"/>
    <property type="evidence" value="ECO:0007669"/>
    <property type="project" value="TreeGrafter"/>
</dbReference>
<feature type="modified residue" description="N6-(pyridoxal phosphate)lysine" evidence="5">
    <location>
        <position position="209"/>
    </location>
</feature>
<organism evidence="7 8">
    <name type="scientific">Candidatus Fimisoma avicola</name>
    <dbReference type="NCBI Taxonomy" id="2840826"/>
    <lineage>
        <taxon>Bacteria</taxon>
        <taxon>Bacillati</taxon>
        <taxon>Bacillota</taxon>
        <taxon>Clostridia</taxon>
        <taxon>Eubacteriales</taxon>
        <taxon>Candidatus Fimisoma</taxon>
    </lineage>
</organism>
<dbReference type="InterPro" id="IPR015422">
    <property type="entry name" value="PyrdxlP-dep_Trfase_small"/>
</dbReference>
<dbReference type="GO" id="GO:0006535">
    <property type="term" value="P:cysteine biosynthetic process from serine"/>
    <property type="evidence" value="ECO:0007669"/>
    <property type="project" value="TreeGrafter"/>
</dbReference>
<evidence type="ECO:0000256" key="1">
    <source>
        <dbReference type="ARBA" id="ARBA00001933"/>
    </source>
</evidence>
<dbReference type="FunFam" id="3.40.640.10:FF:000035">
    <property type="entry name" value="O-succinylhomoserine sulfhydrylase"/>
    <property type="match status" value="1"/>
</dbReference>
<dbReference type="InterPro" id="IPR015424">
    <property type="entry name" value="PyrdxlP-dep_Trfase"/>
</dbReference>
<reference evidence="7" key="2">
    <citation type="journal article" date="2021" name="PeerJ">
        <title>Extensive microbial diversity within the chicken gut microbiome revealed by metagenomics and culture.</title>
        <authorList>
            <person name="Gilroy R."/>
            <person name="Ravi A."/>
            <person name="Getino M."/>
            <person name="Pursley I."/>
            <person name="Horton D.L."/>
            <person name="Alikhan N.F."/>
            <person name="Baker D."/>
            <person name="Gharbi K."/>
            <person name="Hall N."/>
            <person name="Watson M."/>
            <person name="Adriaenssens E.M."/>
            <person name="Foster-Nyarko E."/>
            <person name="Jarju S."/>
            <person name="Secka A."/>
            <person name="Antonio M."/>
            <person name="Oren A."/>
            <person name="Chaudhuri R.R."/>
            <person name="La Ragione R."/>
            <person name="Hildebrand F."/>
            <person name="Pallen M.J."/>
        </authorList>
    </citation>
    <scope>NUCLEOTIDE SEQUENCE</scope>
    <source>
        <strain evidence="7">11300</strain>
    </source>
</reference>
<dbReference type="InterPro" id="IPR015421">
    <property type="entry name" value="PyrdxlP-dep_Trfase_major"/>
</dbReference>
<evidence type="ECO:0000256" key="5">
    <source>
        <dbReference type="PIRSR" id="PIRSR001434-2"/>
    </source>
</evidence>
<dbReference type="PANTHER" id="PTHR43797:SF2">
    <property type="entry name" value="HOMOCYSTEINE_CYSTEINE SYNTHASE"/>
    <property type="match status" value="1"/>
</dbReference>
<dbReference type="AlphaFoldDB" id="A0A9D1I4U2"/>
<sequence length="427" mass="46378">MGKNYKFETMQIHVGQEKPDPATDARAVPIYMTTSYVFRDSAQAAARFDLKEEGNIYTRLMNPTTDVFEKRMAALEGGVGALATASGSAAITYAVQNIAMAGDHIVSASNLYGGTYNLFANTLKDQGLAATFVDPADPDNFEKAIQPNTKLIYAETLGNPNADVIDIEAVADVAHRHGIPLIVDNTFATPYLLRPIEHGADIVVHSATKFIGGHGAVMGGVIVDSGKFDWTQNDKFPGISKPNMSYHGVVFTDICKDQAYIMKLRNTLMRDQGAVISPFNAFMLLQGLETLSLRVERHVENALKVVGFLKDHPKVERVSHPSLEQGYGKELYDRFFPRGAASIFTFDVKGGAEAAKRFSESLELFSLLANVADVKSLVIHPASTTHSQMTEAELKAGGINPNTIRLSIGTEHIDDIIGDLAQALDSI</sequence>
<comment type="caution">
    <text evidence="7">The sequence shown here is derived from an EMBL/GenBank/DDBJ whole genome shotgun (WGS) entry which is preliminary data.</text>
</comment>
<dbReference type="EMBL" id="DVMO01000106">
    <property type="protein sequence ID" value="HIU28166.1"/>
    <property type="molecule type" value="Genomic_DNA"/>
</dbReference>
<evidence type="ECO:0000256" key="3">
    <source>
        <dbReference type="ARBA" id="ARBA00022679"/>
    </source>
</evidence>
<dbReference type="SUPFAM" id="SSF53383">
    <property type="entry name" value="PLP-dependent transferases"/>
    <property type="match status" value="1"/>
</dbReference>
<dbReference type="NCBIfam" id="TIGR01326">
    <property type="entry name" value="OAH_OAS_sulfhy"/>
    <property type="match status" value="1"/>
</dbReference>
<evidence type="ECO:0000313" key="7">
    <source>
        <dbReference type="EMBL" id="HIU28166.1"/>
    </source>
</evidence>
<proteinExistence type="inferred from homology"/>
<dbReference type="GO" id="GO:0004124">
    <property type="term" value="F:cysteine synthase activity"/>
    <property type="evidence" value="ECO:0007669"/>
    <property type="project" value="TreeGrafter"/>
</dbReference>
<gene>
    <name evidence="7" type="ORF">IAD16_07305</name>
</gene>
<dbReference type="GO" id="GO:0005737">
    <property type="term" value="C:cytoplasm"/>
    <property type="evidence" value="ECO:0007669"/>
    <property type="project" value="TreeGrafter"/>
</dbReference>
<dbReference type="GO" id="GO:0071269">
    <property type="term" value="P:L-homocysteine biosynthetic process"/>
    <property type="evidence" value="ECO:0007669"/>
    <property type="project" value="TreeGrafter"/>
</dbReference>
<accession>A0A9D1I4U2</accession>
<comment type="cofactor">
    <cofactor evidence="1 6">
        <name>pyridoxal 5'-phosphate</name>
        <dbReference type="ChEBI" id="CHEBI:597326"/>
    </cofactor>
</comment>